<evidence type="ECO:0000313" key="1">
    <source>
        <dbReference type="EMBL" id="EGP94081.1"/>
    </source>
</evidence>
<keyword evidence="2" id="KW-1185">Reference proteome</keyword>
<protein>
    <submittedName>
        <fullName evidence="1">Uncharacterized protein</fullName>
    </submittedName>
</protein>
<accession>F9CXW5</accession>
<dbReference type="AlphaFoldDB" id="F9CXW5"/>
<proteinExistence type="predicted"/>
<dbReference type="EMBL" id="AFPU01000001">
    <property type="protein sequence ID" value="EGP94081.1"/>
    <property type="molecule type" value="Genomic_DNA"/>
</dbReference>
<dbReference type="RefSeq" id="WP_007550984.1">
    <property type="nucleotide sequence ID" value="NZ_AFPU01000001.1"/>
</dbReference>
<gene>
    <name evidence="1" type="ORF">MY1_1324</name>
</gene>
<reference evidence="1 2" key="1">
    <citation type="journal article" date="2011" name="J. Bacteriol.">
        <title>Genome Sequence of an Ammonia-Oxidizing Soil Archaeon, "Candidatus Nitrosoarchaeum koreensis" MY1.</title>
        <authorList>
            <person name="Kim B.K."/>
            <person name="Jung M.Y."/>
            <person name="Yu D.S."/>
            <person name="Park S.J."/>
            <person name="Oh T.K."/>
            <person name="Rhee S.K."/>
            <person name="Kim J.F."/>
        </authorList>
    </citation>
    <scope>NUCLEOTIDE SEQUENCE [LARGE SCALE GENOMIC DNA]</scope>
    <source>
        <strain evidence="1 2">MY1</strain>
    </source>
</reference>
<dbReference type="Proteomes" id="UP000004440">
    <property type="component" value="Unassembled WGS sequence"/>
</dbReference>
<evidence type="ECO:0000313" key="2">
    <source>
        <dbReference type="Proteomes" id="UP000004440"/>
    </source>
</evidence>
<name>F9CXW5_9ARCH</name>
<dbReference type="PATRIC" id="fig|1001994.6.peg.1310"/>
<organism evidence="1 2">
    <name type="scientific">Nitrosarchaeum koreense MY1</name>
    <dbReference type="NCBI Taxonomy" id="1001994"/>
    <lineage>
        <taxon>Archaea</taxon>
        <taxon>Nitrososphaerota</taxon>
        <taxon>Nitrososphaeria</taxon>
        <taxon>Nitrosopumilales</taxon>
        <taxon>Nitrosopumilaceae</taxon>
        <taxon>Nitrosarchaeum</taxon>
    </lineage>
</organism>
<sequence>MIKISIMHFVLILLVATWFGYTSNATATDTSEDITITQINDEISLQKTISTMRIPEDKSLSWGKVKEDASDYVERYPVIIQFFKGDEPVHVAQVKVKGDGSYEYKFKIRNTDQNTGEIVDIFEGEYTVKIFKVIHTKSQI</sequence>
<comment type="caution">
    <text evidence="1">The sequence shown here is derived from an EMBL/GenBank/DDBJ whole genome shotgun (WGS) entry which is preliminary data.</text>
</comment>